<dbReference type="EMBL" id="QOQW01000017">
    <property type="protein sequence ID" value="RCK78993.1"/>
    <property type="molecule type" value="Genomic_DNA"/>
</dbReference>
<dbReference type="AlphaFoldDB" id="A0A367ZLM4"/>
<comment type="caution">
    <text evidence="2">The sequence shown here is derived from an EMBL/GenBank/DDBJ whole genome shotgun (WGS) entry which is preliminary data.</text>
</comment>
<evidence type="ECO:0000313" key="2">
    <source>
        <dbReference type="EMBL" id="RCK78993.1"/>
    </source>
</evidence>
<organism evidence="2 3">
    <name type="scientific">Candidatus Ozemobacter sibiricus</name>
    <dbReference type="NCBI Taxonomy" id="2268124"/>
    <lineage>
        <taxon>Bacteria</taxon>
        <taxon>Candidatus Ozemobacteria</taxon>
        <taxon>Candidatus Ozemobacterales</taxon>
        <taxon>Candidatus Ozemobacteraceae</taxon>
        <taxon>Candidatus Ozemobacter</taxon>
    </lineage>
</organism>
<protein>
    <recommendedName>
        <fullName evidence="4">Prepilin-type N-terminal cleavage/methylation domain-containing protein</fullName>
    </recommendedName>
</protein>
<dbReference type="Proteomes" id="UP000252355">
    <property type="component" value="Unassembled WGS sequence"/>
</dbReference>
<keyword evidence="1" id="KW-0472">Membrane</keyword>
<evidence type="ECO:0000256" key="1">
    <source>
        <dbReference type="SAM" id="Phobius"/>
    </source>
</evidence>
<accession>A0A367ZLM4</accession>
<proteinExistence type="predicted"/>
<evidence type="ECO:0008006" key="4">
    <source>
        <dbReference type="Google" id="ProtNLM"/>
    </source>
</evidence>
<gene>
    <name evidence="2" type="ORF">OZSIB_0544</name>
</gene>
<keyword evidence="1" id="KW-0812">Transmembrane</keyword>
<sequence length="182" mass="20266">MMWRRSESCRERGGLTLVEMTIAVFVFSLVLGAGFRAMTIFMGRTSQRLSERLVLQMEARKALLALYQRLQQSIEVLAPPPGTTLPYIVYKDLMSNICCLYLEPDPARTKEEGQPIYRAMLLVRDPASAVASAPIPVMQQVARLQFTAHSPTGVLISATLRGGKGEFSLVNFVRLKNAESDE</sequence>
<name>A0A367ZLM4_9BACT</name>
<keyword evidence="1" id="KW-1133">Transmembrane helix</keyword>
<reference evidence="2 3" key="1">
    <citation type="submission" date="2018-05" db="EMBL/GenBank/DDBJ databases">
        <title>A metagenomic window into the 2 km-deep terrestrial subsurface aquifer revealed taxonomically and functionally diverse microbial community comprising novel uncultured bacterial lineages.</title>
        <authorList>
            <person name="Kadnikov V.V."/>
            <person name="Mardanov A.V."/>
            <person name="Beletsky A.V."/>
            <person name="Banks D."/>
            <person name="Pimenov N.V."/>
            <person name="Frank Y.A."/>
            <person name="Karnachuk O.V."/>
            <person name="Ravin N.V."/>
        </authorList>
    </citation>
    <scope>NUCLEOTIDE SEQUENCE [LARGE SCALE GENOMIC DNA]</scope>
    <source>
        <strain evidence="2">BY5</strain>
    </source>
</reference>
<evidence type="ECO:0000313" key="3">
    <source>
        <dbReference type="Proteomes" id="UP000252355"/>
    </source>
</evidence>
<feature type="transmembrane region" description="Helical" evidence="1">
    <location>
        <begin position="20"/>
        <end position="42"/>
    </location>
</feature>